<keyword evidence="4" id="KW-1185">Reference proteome</keyword>
<dbReference type="Proteomes" id="UP001160334">
    <property type="component" value="Unassembled WGS sequence"/>
</dbReference>
<proteinExistence type="predicted"/>
<accession>A0ABT6MJQ9</accession>
<evidence type="ECO:0000313" key="4">
    <source>
        <dbReference type="Proteomes" id="UP001160334"/>
    </source>
</evidence>
<feature type="signal peptide" evidence="2">
    <location>
        <begin position="1"/>
        <end position="23"/>
    </location>
</feature>
<feature type="compositionally biased region" description="Polar residues" evidence="1">
    <location>
        <begin position="40"/>
        <end position="55"/>
    </location>
</feature>
<evidence type="ECO:0000256" key="1">
    <source>
        <dbReference type="SAM" id="MobiDB-lite"/>
    </source>
</evidence>
<gene>
    <name evidence="3" type="ORF">M2280_005787</name>
</gene>
<reference evidence="3 4" key="1">
    <citation type="submission" date="2023-04" db="EMBL/GenBank/DDBJ databases">
        <title>Forest soil microbial communities from Buena Vista Peninsula, Colon Province, Panama.</title>
        <authorList>
            <person name="Bouskill N."/>
        </authorList>
    </citation>
    <scope>NUCLEOTIDE SEQUENCE [LARGE SCALE GENOMIC DNA]</scope>
    <source>
        <strain evidence="3 4">CFH S0262</strain>
    </source>
</reference>
<dbReference type="PROSITE" id="PS51257">
    <property type="entry name" value="PROKAR_LIPOPROTEIN"/>
    <property type="match status" value="1"/>
</dbReference>
<evidence type="ECO:0000313" key="3">
    <source>
        <dbReference type="EMBL" id="MDH6284527.1"/>
    </source>
</evidence>
<keyword evidence="2" id="KW-0732">Signal</keyword>
<feature type="region of interest" description="Disordered" evidence="1">
    <location>
        <begin position="28"/>
        <end position="55"/>
    </location>
</feature>
<sequence length="162" mass="16714">MSRTTTLTAATVLAAALFLAACGNDDDAKVETNSNSSSSQGQQAETPAQPVSKSESVVQKFTTALDNLGIKHAEPERVEVGLSGAQMVFDMPVNGYDAGINIFPDKETLATWQKASDAFGGIHIALSNEYAVLTLNSSEGIADSAKIAPMIAEAVGGTAHGV</sequence>
<comment type="caution">
    <text evidence="3">The sequence shown here is derived from an EMBL/GenBank/DDBJ whole genome shotgun (WGS) entry which is preliminary data.</text>
</comment>
<evidence type="ECO:0000256" key="2">
    <source>
        <dbReference type="SAM" id="SignalP"/>
    </source>
</evidence>
<feature type="chain" id="PRO_5047137956" evidence="2">
    <location>
        <begin position="24"/>
        <end position="162"/>
    </location>
</feature>
<dbReference type="RefSeq" id="WP_280763743.1">
    <property type="nucleotide sequence ID" value="NZ_JARXVC010000023.1"/>
</dbReference>
<name>A0ABT6MJQ9_9NOCA</name>
<organism evidence="3 4">
    <name type="scientific">Prescottella agglutinans</name>
    <dbReference type="NCBI Taxonomy" id="1644129"/>
    <lineage>
        <taxon>Bacteria</taxon>
        <taxon>Bacillati</taxon>
        <taxon>Actinomycetota</taxon>
        <taxon>Actinomycetes</taxon>
        <taxon>Mycobacteriales</taxon>
        <taxon>Nocardiaceae</taxon>
        <taxon>Prescottella</taxon>
    </lineage>
</organism>
<dbReference type="EMBL" id="JARXVC010000023">
    <property type="protein sequence ID" value="MDH6284527.1"/>
    <property type="molecule type" value="Genomic_DNA"/>
</dbReference>
<protein>
    <submittedName>
        <fullName evidence="3">Uncharacterized protein</fullName>
    </submittedName>
</protein>